<dbReference type="Pfam" id="PF14214">
    <property type="entry name" value="Helitron_like_N"/>
    <property type="match status" value="1"/>
</dbReference>
<keyword evidence="1" id="KW-0067">ATP-binding</keyword>
<dbReference type="GO" id="GO:0006281">
    <property type="term" value="P:DNA repair"/>
    <property type="evidence" value="ECO:0007669"/>
    <property type="project" value="UniProtKB-KW"/>
</dbReference>
<feature type="domain" description="DNA helicase Pif1-like DEAD-box helicase" evidence="3">
    <location>
        <begin position="1242"/>
        <end position="1461"/>
    </location>
</feature>
<gene>
    <name evidence="6" type="ORF">COLO4_14941</name>
</gene>
<dbReference type="Gene3D" id="3.40.50.300">
    <property type="entry name" value="P-loop containing nucleotide triphosphate hydrolases"/>
    <property type="match status" value="1"/>
</dbReference>
<dbReference type="Pfam" id="PF05970">
    <property type="entry name" value="PIF1"/>
    <property type="match status" value="1"/>
</dbReference>
<dbReference type="InterPro" id="IPR025476">
    <property type="entry name" value="Helitron_helicase-like"/>
</dbReference>
<keyword evidence="7" id="KW-1185">Reference proteome</keyword>
<dbReference type="STRING" id="93759.A0A1R3JQ55"/>
<evidence type="ECO:0000256" key="1">
    <source>
        <dbReference type="RuleBase" id="RU363044"/>
    </source>
</evidence>
<keyword evidence="1 6" id="KW-0347">Helicase</keyword>
<accession>A0A1R3JQ55</accession>
<organism evidence="6 7">
    <name type="scientific">Corchorus olitorius</name>
    <dbReference type="NCBI Taxonomy" id="93759"/>
    <lineage>
        <taxon>Eukaryota</taxon>
        <taxon>Viridiplantae</taxon>
        <taxon>Streptophyta</taxon>
        <taxon>Embryophyta</taxon>
        <taxon>Tracheophyta</taxon>
        <taxon>Spermatophyta</taxon>
        <taxon>Magnoliopsida</taxon>
        <taxon>eudicotyledons</taxon>
        <taxon>Gunneridae</taxon>
        <taxon>Pentapetalae</taxon>
        <taxon>rosids</taxon>
        <taxon>malvids</taxon>
        <taxon>Malvales</taxon>
        <taxon>Malvaceae</taxon>
        <taxon>Grewioideae</taxon>
        <taxon>Apeibeae</taxon>
        <taxon>Corchorus</taxon>
    </lineage>
</organism>
<evidence type="ECO:0000259" key="5">
    <source>
        <dbReference type="Pfam" id="PF21530"/>
    </source>
</evidence>
<dbReference type="OrthoDB" id="1002436at2759"/>
<comment type="catalytic activity">
    <reaction evidence="1">
        <text>ATP + H2O = ADP + phosphate + H(+)</text>
        <dbReference type="Rhea" id="RHEA:13065"/>
        <dbReference type="ChEBI" id="CHEBI:15377"/>
        <dbReference type="ChEBI" id="CHEBI:15378"/>
        <dbReference type="ChEBI" id="CHEBI:30616"/>
        <dbReference type="ChEBI" id="CHEBI:43474"/>
        <dbReference type="ChEBI" id="CHEBI:456216"/>
        <dbReference type="EC" id="5.6.2.3"/>
    </reaction>
</comment>
<evidence type="ECO:0000313" key="7">
    <source>
        <dbReference type="Proteomes" id="UP000187203"/>
    </source>
</evidence>
<dbReference type="GO" id="GO:0043139">
    <property type="term" value="F:5'-3' DNA helicase activity"/>
    <property type="evidence" value="ECO:0007669"/>
    <property type="project" value="UniProtKB-EC"/>
</dbReference>
<keyword evidence="1" id="KW-0234">DNA repair</keyword>
<comment type="similarity">
    <text evidence="1">Belongs to the helicase family.</text>
</comment>
<dbReference type="InterPro" id="IPR049163">
    <property type="entry name" value="Pif1-like_2B_dom"/>
</dbReference>
<keyword evidence="1" id="KW-0227">DNA damage</keyword>
<dbReference type="SUPFAM" id="SSF52540">
    <property type="entry name" value="P-loop containing nucleoside triphosphate hydrolases"/>
    <property type="match status" value="2"/>
</dbReference>
<keyword evidence="1" id="KW-0547">Nucleotide-binding</keyword>
<evidence type="ECO:0000313" key="6">
    <source>
        <dbReference type="EMBL" id="OMO96976.1"/>
    </source>
</evidence>
<dbReference type="InterPro" id="IPR010285">
    <property type="entry name" value="DNA_helicase_pif1-like_DEAD"/>
</dbReference>
<feature type="domain" description="DNA helicase Pif1-like 2B" evidence="5">
    <location>
        <begin position="1566"/>
        <end position="1611"/>
    </location>
</feature>
<dbReference type="EC" id="5.6.2.3" evidence="1"/>
<feature type="region of interest" description="Disordered" evidence="2">
    <location>
        <begin position="149"/>
        <end position="190"/>
    </location>
</feature>
<dbReference type="PANTHER" id="PTHR10492:SF90">
    <property type="entry name" value="ATP-DEPENDENT DNA HELICASE"/>
    <property type="match status" value="1"/>
</dbReference>
<dbReference type="Proteomes" id="UP000187203">
    <property type="component" value="Unassembled WGS sequence"/>
</dbReference>
<evidence type="ECO:0000259" key="4">
    <source>
        <dbReference type="Pfam" id="PF14214"/>
    </source>
</evidence>
<dbReference type="GO" id="GO:0005524">
    <property type="term" value="F:ATP binding"/>
    <property type="evidence" value="ECO:0007669"/>
    <property type="project" value="UniProtKB-KW"/>
</dbReference>
<sequence>MDLSIKHQDNRMHRMNLLAQKKAKRASSSRPKADTDPFCLHTKMDLSVKHRDNRMHRMKLLAQKKAQRPSSLTPKANTDPFCLHTKMDLSVKHQDNRMYRMNLLAQRKAQRPSSLTHKADTDPFFLHTKMDLSVKHRNNRMYRMNLLAQKKAQRPSSSTPMADTGCASERPKADTGCASDRPKVDTGCASEQPKADTVECLKVDSSLSLCCNVEHVIVIKLAETQLPQGRLDLSMIHRLNRMRRMNLLAKQRHKRPPVSNEDHVGNKRRCISTSSRHMGVTGCSPTSKCGGNSSNDAGQSFSARSTSCVSPLDLGLPEHQCKFCGALHWFEERNNKDRRAKREFVKCCQGGRIRLPMLKPAPLFLQTLLKHDRGKKSLKFRENIRLYNSLFALTSIGAKIDYEINKKPGPYIFRINGQTHHKMGSLLPLDGEHPKFAQLYVYDTENEIDYRMQALNLAKGESRIDRDIVQGLIEMFDSENEIVKAFRMAKNRCKGIDMSSVKLKLCGTQINLAGEYAATSGSRIEDNCEKADHHREIILELKSDGLKRISELHPSFMALQYPILFPYGEDGYSSGINYGVEAEAKEISRKHVTMREFYVFRIQQRLKEAHTLLIAGRLFQQYLVDAFSCVERQRLDYIRSNQNKLRSEIFQGIKDAVVRGDIHGSAIGKRIILPSSFTGGPRYLTQKYQDTIAICRRHGLPHLFITFTCNVYWPEIQNALAMIPGQKAEDRPDIVCRVFKMKVDKLMEDITKNEFFGKTTAALYMVEFQKKGLPHVHILVWLSRDPKSSPIDEIDSMISAELPNKETEPVKYEVVSKFMMHGPCGPGNPESSCMVDGRCSKYFPIGFCDSTTIDAHGFAVYRRRDDGNYAIKNKIKLDNRFVVPHNLNLLMKYQAHINVQWCDKRMLVKYLFKHVCRGPNKTRFFTVENVVDGEDGKPEVHYVDEIRTYLNCRYLSAYEAVWRLLQFKIHYRDPSVERLIVHLPLMNTVVYHEAERLDDVLMQPNITSTMFTEWMSANKVSLDARQLTYAEFPSKWIWDKTAKTWKRRKYGNSIGRVVYIHPRAGELYYLRMLLDYVKGPQNYDDIKTVNGVLHPTFRSACNALGLLGDDKEWHETLNEASIWATAFELRKLFVMLVLHCEVAEPLKLLDDYWLKFADDIMHRVHSLIALPSVDIPDAQLKNHVLSELERLFNKSGSSLSEHDLPLPDKSIASDVNNRLIMEELRYDTTQLCHEHNALLKELNTEQKQIYEAVLEAVDKSDGQMFFVSGHGGTGKTYLWRTIISRLRSQGQIVLAVASSGIASVLLSGGRTAHSRFRIPLEVDEYSTCWIKKGTHLAKLVQRACLIIWDEAPMNHRNCFEALDKSLCDVLSNEVGYEHKKPFGGKVVLLGGDFRQTLPIAVGGSKAKIIDACISKSYLWERCKVFSLTENMRLARSSPNYTSCTDSDREFAEWILAVGNGVAPGIKISDDDEAVWIKIPDDLLIKNFEDPLEAMAQTIYSELHVKFHDPLYLSERAIVTPKNDTVDIINSYLLSMIPGEEHTLLSFDSVSKDSKHHGDFSVLYPPEFLNTMKFSGVPNHELKLKVGAPIMLLRNINQSLGLCNGTRLIVTHITAKVLGASVITGSHSGSKTFSWTNMEIALSKKFEDQLVRKSVCVMNPNFAHLDQLYFNTRQPEIKELRIDPKVGKISFLPS</sequence>
<protein>
    <recommendedName>
        <fullName evidence="1">ATP-dependent DNA helicase</fullName>
        <ecNumber evidence="1">5.6.2.3</ecNumber>
    </recommendedName>
</protein>
<dbReference type="GO" id="GO:0000723">
    <property type="term" value="P:telomere maintenance"/>
    <property type="evidence" value="ECO:0007669"/>
    <property type="project" value="InterPro"/>
</dbReference>
<keyword evidence="1" id="KW-0378">Hydrolase</keyword>
<comment type="cofactor">
    <cofactor evidence="1">
        <name>Mg(2+)</name>
        <dbReference type="ChEBI" id="CHEBI:18420"/>
    </cofactor>
</comment>
<proteinExistence type="inferred from homology"/>
<reference evidence="7" key="1">
    <citation type="submission" date="2013-09" db="EMBL/GenBank/DDBJ databases">
        <title>Corchorus olitorius genome sequencing.</title>
        <authorList>
            <person name="Alam M."/>
            <person name="Haque M.S."/>
            <person name="Islam M.S."/>
            <person name="Emdad E.M."/>
            <person name="Islam M.M."/>
            <person name="Ahmed B."/>
            <person name="Halim A."/>
            <person name="Hossen Q.M.M."/>
            <person name="Hossain M.Z."/>
            <person name="Ahmed R."/>
            <person name="Khan M.M."/>
            <person name="Islam R."/>
            <person name="Rashid M.M."/>
            <person name="Khan S.A."/>
            <person name="Rahman M.S."/>
            <person name="Alam M."/>
            <person name="Yahiya A.S."/>
            <person name="Khan M.S."/>
            <person name="Azam M.S."/>
            <person name="Haque T."/>
            <person name="Lashkar M.Z.H."/>
            <person name="Akhand A.I."/>
            <person name="Morshed G."/>
            <person name="Roy S."/>
            <person name="Uddin K.S."/>
            <person name="Rabeya T."/>
            <person name="Hossain A.S."/>
            <person name="Chowdhury A."/>
            <person name="Snigdha A.R."/>
            <person name="Mortoza M.S."/>
            <person name="Matin S.A."/>
            <person name="Hoque S.M.E."/>
            <person name="Islam M.K."/>
            <person name="Roy D.K."/>
            <person name="Haider R."/>
            <person name="Moosa M.M."/>
            <person name="Elias S.M."/>
            <person name="Hasan A.M."/>
            <person name="Jahan S."/>
            <person name="Shafiuddin M."/>
            <person name="Mahmood N."/>
            <person name="Shommy N.S."/>
        </authorList>
    </citation>
    <scope>NUCLEOTIDE SEQUENCE [LARGE SCALE GENOMIC DNA]</scope>
    <source>
        <strain evidence="7">cv. O-4</strain>
    </source>
</reference>
<keyword evidence="1" id="KW-0233">DNA recombination</keyword>
<comment type="caution">
    <text evidence="6">The sequence shown here is derived from an EMBL/GenBank/DDBJ whole genome shotgun (WGS) entry which is preliminary data.</text>
</comment>
<dbReference type="GO" id="GO:0006310">
    <property type="term" value="P:DNA recombination"/>
    <property type="evidence" value="ECO:0007669"/>
    <property type="project" value="UniProtKB-KW"/>
</dbReference>
<dbReference type="PANTHER" id="PTHR10492">
    <property type="match status" value="1"/>
</dbReference>
<dbReference type="GO" id="GO:0016887">
    <property type="term" value="F:ATP hydrolysis activity"/>
    <property type="evidence" value="ECO:0007669"/>
    <property type="project" value="RHEA"/>
</dbReference>
<feature type="domain" description="Helitron helicase-like" evidence="4">
    <location>
        <begin position="597"/>
        <end position="780"/>
    </location>
</feature>
<evidence type="ECO:0000259" key="3">
    <source>
        <dbReference type="Pfam" id="PF05970"/>
    </source>
</evidence>
<dbReference type="Pfam" id="PF21530">
    <property type="entry name" value="Pif1_2B_dom"/>
    <property type="match status" value="1"/>
</dbReference>
<dbReference type="InterPro" id="IPR027417">
    <property type="entry name" value="P-loop_NTPase"/>
</dbReference>
<dbReference type="EMBL" id="AWUE01015533">
    <property type="protein sequence ID" value="OMO96976.1"/>
    <property type="molecule type" value="Genomic_DNA"/>
</dbReference>
<name>A0A1R3JQ55_9ROSI</name>
<evidence type="ECO:0000256" key="2">
    <source>
        <dbReference type="SAM" id="MobiDB-lite"/>
    </source>
</evidence>